<proteinExistence type="predicted"/>
<keyword evidence="1" id="KW-0489">Methyltransferase</keyword>
<dbReference type="Gene3D" id="3.40.50.150">
    <property type="entry name" value="Vaccinia Virus protein VP39"/>
    <property type="match status" value="1"/>
</dbReference>
<dbReference type="Proteomes" id="UP000789901">
    <property type="component" value="Unassembled WGS sequence"/>
</dbReference>
<dbReference type="PANTHER" id="PTHR43591">
    <property type="entry name" value="METHYLTRANSFERASE"/>
    <property type="match status" value="1"/>
</dbReference>
<reference evidence="6 7" key="1">
    <citation type="submission" date="2021-06" db="EMBL/GenBank/DDBJ databases">
        <authorList>
            <person name="Kallberg Y."/>
            <person name="Tangrot J."/>
            <person name="Rosling A."/>
        </authorList>
    </citation>
    <scope>NUCLEOTIDE SEQUENCE [LARGE SCALE GENOMIC DNA]</scope>
    <source>
        <strain evidence="6 7">120-4 pot B 10/14</strain>
    </source>
</reference>
<comment type="caution">
    <text evidence="6">The sequence shown here is derived from an EMBL/GenBank/DDBJ whole genome shotgun (WGS) entry which is preliminary data.</text>
</comment>
<dbReference type="InterPro" id="IPR023576">
    <property type="entry name" value="UbiE/COQ5_MeTrFase_CS"/>
</dbReference>
<dbReference type="InterPro" id="IPR029063">
    <property type="entry name" value="SAM-dependent_MTases_sf"/>
</dbReference>
<dbReference type="EMBL" id="CAJVQB010013237">
    <property type="protein sequence ID" value="CAG8760834.1"/>
    <property type="molecule type" value="Genomic_DNA"/>
</dbReference>
<evidence type="ECO:0000259" key="5">
    <source>
        <dbReference type="Pfam" id="PF08241"/>
    </source>
</evidence>
<feature type="domain" description="Methyltransferase type 11" evidence="5">
    <location>
        <begin position="121"/>
        <end position="193"/>
    </location>
</feature>
<evidence type="ECO:0000256" key="2">
    <source>
        <dbReference type="ARBA" id="ARBA00022679"/>
    </source>
</evidence>
<dbReference type="PROSITE" id="PS01184">
    <property type="entry name" value="UBIE_2"/>
    <property type="match status" value="1"/>
</dbReference>
<dbReference type="CDD" id="cd02440">
    <property type="entry name" value="AdoMet_MTases"/>
    <property type="match status" value="1"/>
</dbReference>
<feature type="region of interest" description="Disordered" evidence="4">
    <location>
        <begin position="340"/>
        <end position="361"/>
    </location>
</feature>
<keyword evidence="3" id="KW-0949">S-adenosyl-L-methionine</keyword>
<gene>
    <name evidence="6" type="ORF">GMARGA_LOCUS17458</name>
</gene>
<keyword evidence="2" id="KW-0808">Transferase</keyword>
<name>A0ABN7VEB6_GIGMA</name>
<evidence type="ECO:0000256" key="3">
    <source>
        <dbReference type="ARBA" id="ARBA00022691"/>
    </source>
</evidence>
<evidence type="ECO:0000313" key="6">
    <source>
        <dbReference type="EMBL" id="CAG8760834.1"/>
    </source>
</evidence>
<evidence type="ECO:0000256" key="4">
    <source>
        <dbReference type="SAM" id="MobiDB-lite"/>
    </source>
</evidence>
<organism evidence="6 7">
    <name type="scientific">Gigaspora margarita</name>
    <dbReference type="NCBI Taxonomy" id="4874"/>
    <lineage>
        <taxon>Eukaryota</taxon>
        <taxon>Fungi</taxon>
        <taxon>Fungi incertae sedis</taxon>
        <taxon>Mucoromycota</taxon>
        <taxon>Glomeromycotina</taxon>
        <taxon>Glomeromycetes</taxon>
        <taxon>Diversisporales</taxon>
        <taxon>Gigasporaceae</taxon>
        <taxon>Gigaspora</taxon>
    </lineage>
</organism>
<dbReference type="InterPro" id="IPR013216">
    <property type="entry name" value="Methyltransf_11"/>
</dbReference>
<sequence>KNPTFLHSLTLSKTNQFRFSLNIDMGCLLSKRCVFIKSSRKDDSLDSQSKKQTEFRYIDGRRFHNVENIVYHLPNDEDEIDRLHIQHFLIRYIWQSNFSAPVEHILSKPGARILDIGYPLSQVIGLDISSYQPTQIKPRNFEFIRANAQEGLPFDNNTFDFVFQRFLFIGYTIEKWSYVINEIVRVLKPGGYLELCEPSNVFDGGPATQCLWNYGGKLENINKEVKKSYFGKQHNNLEFSKVNTGNAINALFSLKPFLTRTLQVSDEEYDELVKTCEKELFELDSYFYLIRAYASKVIDNNSNESISQKLHLELDLFTYFLTMAINAAYEIYSVPPRPSNSLRATQNIPPKDGYKSNRQSK</sequence>
<accession>A0ABN7VEB6</accession>
<keyword evidence="7" id="KW-1185">Reference proteome</keyword>
<protein>
    <submittedName>
        <fullName evidence="6">23171_t:CDS:1</fullName>
    </submittedName>
</protein>
<feature type="non-terminal residue" evidence="6">
    <location>
        <position position="1"/>
    </location>
</feature>
<evidence type="ECO:0000256" key="1">
    <source>
        <dbReference type="ARBA" id="ARBA00022603"/>
    </source>
</evidence>
<dbReference type="Pfam" id="PF08241">
    <property type="entry name" value="Methyltransf_11"/>
    <property type="match status" value="1"/>
</dbReference>
<dbReference type="PANTHER" id="PTHR43591:SF24">
    <property type="entry name" value="2-METHOXY-6-POLYPRENYL-1,4-BENZOQUINOL METHYLASE, MITOCHONDRIAL"/>
    <property type="match status" value="1"/>
</dbReference>
<dbReference type="SUPFAM" id="SSF53335">
    <property type="entry name" value="S-adenosyl-L-methionine-dependent methyltransferases"/>
    <property type="match status" value="1"/>
</dbReference>
<evidence type="ECO:0000313" key="7">
    <source>
        <dbReference type="Proteomes" id="UP000789901"/>
    </source>
</evidence>